<dbReference type="Proteomes" id="UP001206014">
    <property type="component" value="Unassembled WGS sequence"/>
</dbReference>
<dbReference type="Gene3D" id="2.60.40.10">
    <property type="entry name" value="Immunoglobulins"/>
    <property type="match status" value="1"/>
</dbReference>
<dbReference type="EMBL" id="JANDXR010000005">
    <property type="protein sequence ID" value="MCP9501191.1"/>
    <property type="molecule type" value="Genomic_DNA"/>
</dbReference>
<dbReference type="RefSeq" id="WP_118085589.1">
    <property type="nucleotide sequence ID" value="NZ_JAJTTD010000005.1"/>
</dbReference>
<evidence type="ECO:0000313" key="4">
    <source>
        <dbReference type="Proteomes" id="UP000283872"/>
    </source>
</evidence>
<dbReference type="InterPro" id="IPR029058">
    <property type="entry name" value="AB_hydrolase_fold"/>
</dbReference>
<keyword evidence="2" id="KW-0378">Hydrolase</keyword>
<accession>A0A3R6CRI1</accession>
<evidence type="ECO:0000256" key="1">
    <source>
        <dbReference type="SAM" id="SignalP"/>
    </source>
</evidence>
<dbReference type="InterPro" id="IPR000801">
    <property type="entry name" value="Esterase-like"/>
</dbReference>
<name>A0A3R6CRI1_9BACT</name>
<sequence length="401" mass="44468">MKRFSILAITLCAFCGSAFGQQALFGGQMPLSPEIHADKTVTFRCMAPEAHKVQITGDFLPTKKVDTPMGKYDMPGVADLKKDEKGVWSFTTTAPLAPELYSYTMMVDGASVTDHLNVYTVRDIANVSNYFLIGGGKADLYKVNKVAHGTVSKVWYDDAKAGLTRRMTVYTPAGYETSKQKYPVLYLLHGIGGDEEAWMDLGRASQILDNLIAQGKAKPMIVVMTNGNISQEAAPGQTSDNLIVPTLGLPKTMEGSFEVSFPEVVKFVDARYRTLANSQNRAIAGLSMGGFHSLYISINNPKTFGYVGLFSAAIGKEQRSGGANEYIYDNFDKKLADLFAAKPKLFWIGIGNTDFLFKDNTAFREKLTKNHYPFTYMETDGGHIWRNWRIYLGEFAQKIFK</sequence>
<reference evidence="2" key="2">
    <citation type="submission" date="2022-07" db="EMBL/GenBank/DDBJ databases">
        <title>Prevotella copri.</title>
        <authorList>
            <person name="Yang C."/>
        </authorList>
    </citation>
    <scope>NUCLEOTIDE SEQUENCE</scope>
    <source>
        <strain evidence="2">HF88</strain>
    </source>
</reference>
<dbReference type="GO" id="GO:0016747">
    <property type="term" value="F:acyltransferase activity, transferring groups other than amino-acyl groups"/>
    <property type="evidence" value="ECO:0007669"/>
    <property type="project" value="TreeGrafter"/>
</dbReference>
<dbReference type="PANTHER" id="PTHR48098">
    <property type="entry name" value="ENTEROCHELIN ESTERASE-RELATED"/>
    <property type="match status" value="1"/>
</dbReference>
<feature type="chain" id="PRO_5042712605" evidence="1">
    <location>
        <begin position="21"/>
        <end position="401"/>
    </location>
</feature>
<feature type="signal peptide" evidence="1">
    <location>
        <begin position="1"/>
        <end position="20"/>
    </location>
</feature>
<evidence type="ECO:0000313" key="2">
    <source>
        <dbReference type="EMBL" id="MCP9501191.1"/>
    </source>
</evidence>
<dbReference type="Pfam" id="PF00756">
    <property type="entry name" value="Esterase"/>
    <property type="match status" value="1"/>
</dbReference>
<proteinExistence type="predicted"/>
<dbReference type="SUPFAM" id="SSF81296">
    <property type="entry name" value="E set domains"/>
    <property type="match status" value="1"/>
</dbReference>
<evidence type="ECO:0000313" key="3">
    <source>
        <dbReference type="EMBL" id="RGS18529.1"/>
    </source>
</evidence>
<dbReference type="Gene3D" id="3.40.50.1820">
    <property type="entry name" value="alpha/beta hydrolase"/>
    <property type="match status" value="1"/>
</dbReference>
<dbReference type="AlphaFoldDB" id="A0A3R6CRI1"/>
<reference evidence="3 4" key="1">
    <citation type="submission" date="2018-08" db="EMBL/GenBank/DDBJ databases">
        <title>A genome reference for cultivated species of the human gut microbiota.</title>
        <authorList>
            <person name="Zou Y."/>
            <person name="Xue W."/>
            <person name="Luo G."/>
        </authorList>
    </citation>
    <scope>NUCLEOTIDE SEQUENCE [LARGE SCALE GENOMIC DNA]</scope>
    <source>
        <strain evidence="3 4">AF24-12</strain>
    </source>
</reference>
<dbReference type="InterPro" id="IPR014756">
    <property type="entry name" value="Ig_E-set"/>
</dbReference>
<dbReference type="EMBL" id="QRVA01000003">
    <property type="protein sequence ID" value="RGS18529.1"/>
    <property type="molecule type" value="Genomic_DNA"/>
</dbReference>
<dbReference type="PANTHER" id="PTHR48098:SF1">
    <property type="entry name" value="DIACYLGLYCEROL ACYLTRANSFERASE_MYCOLYLTRANSFERASE AG85A"/>
    <property type="match status" value="1"/>
</dbReference>
<organism evidence="3 4">
    <name type="scientific">Segatella copri</name>
    <dbReference type="NCBI Taxonomy" id="165179"/>
    <lineage>
        <taxon>Bacteria</taxon>
        <taxon>Pseudomonadati</taxon>
        <taxon>Bacteroidota</taxon>
        <taxon>Bacteroidia</taxon>
        <taxon>Bacteroidales</taxon>
        <taxon>Prevotellaceae</taxon>
        <taxon>Segatella</taxon>
    </lineage>
</organism>
<protein>
    <submittedName>
        <fullName evidence="2">Alpha/beta hydrolase-fold protein</fullName>
    </submittedName>
    <submittedName>
        <fullName evidence="3">Esterase</fullName>
    </submittedName>
</protein>
<dbReference type="SUPFAM" id="SSF53474">
    <property type="entry name" value="alpha/beta-Hydrolases"/>
    <property type="match status" value="1"/>
</dbReference>
<gene>
    <name evidence="3" type="ORF">DWY11_02480</name>
    <name evidence="2" type="ORF">NND11_06430</name>
</gene>
<dbReference type="CDD" id="cd11294">
    <property type="entry name" value="E_set_Esterase_like_N"/>
    <property type="match status" value="1"/>
</dbReference>
<dbReference type="Proteomes" id="UP000283872">
    <property type="component" value="Unassembled WGS sequence"/>
</dbReference>
<dbReference type="InterPro" id="IPR050583">
    <property type="entry name" value="Mycobacterial_A85_antigen"/>
</dbReference>
<keyword evidence="1" id="KW-0732">Signal</keyword>
<comment type="caution">
    <text evidence="3">The sequence shown here is derived from an EMBL/GenBank/DDBJ whole genome shotgun (WGS) entry which is preliminary data.</text>
</comment>
<dbReference type="InterPro" id="IPR013783">
    <property type="entry name" value="Ig-like_fold"/>
</dbReference>
<dbReference type="GO" id="GO:0016787">
    <property type="term" value="F:hydrolase activity"/>
    <property type="evidence" value="ECO:0007669"/>
    <property type="project" value="UniProtKB-KW"/>
</dbReference>